<keyword evidence="2 5" id="KW-0812">Transmembrane</keyword>
<evidence type="ECO:0000313" key="6">
    <source>
        <dbReference type="EMBL" id="ADP83697.1"/>
    </source>
</evidence>
<dbReference type="OrthoDB" id="4337053at2"/>
<dbReference type="eggNOG" id="ENOG5032TP9">
    <property type="taxonomic scope" value="Bacteria"/>
</dbReference>
<evidence type="ECO:0000256" key="3">
    <source>
        <dbReference type="ARBA" id="ARBA00022989"/>
    </source>
</evidence>
<evidence type="ECO:0000256" key="4">
    <source>
        <dbReference type="ARBA" id="ARBA00023136"/>
    </source>
</evidence>
<dbReference type="GO" id="GO:0016020">
    <property type="term" value="C:membrane"/>
    <property type="evidence" value="ECO:0007669"/>
    <property type="project" value="UniProtKB-SubCell"/>
</dbReference>
<dbReference type="KEGG" id="fri:FraEuI1c_5713"/>
<name>E3IVP5_PSEI1</name>
<dbReference type="Pfam" id="PF13564">
    <property type="entry name" value="DoxX_2"/>
    <property type="match status" value="1"/>
</dbReference>
<sequence>MFVLYVVVAGATVLANTGIAGADLVRADFVLANSAEVGVPRSWLPWLAGLKAAGAAGVLLGLLGVPVIGIAAAGGLVAFFLGAVIAHLRARVYHNVAFPGCYLALAVASLAFAALR</sequence>
<dbReference type="HOGENOM" id="CLU_126433_1_0_11"/>
<evidence type="ECO:0000256" key="2">
    <source>
        <dbReference type="ARBA" id="ARBA00022692"/>
    </source>
</evidence>
<accession>E3IVP5</accession>
<dbReference type="InterPro" id="IPR032808">
    <property type="entry name" value="DoxX"/>
</dbReference>
<reference evidence="6 7" key="1">
    <citation type="submission" date="2010-10" db="EMBL/GenBank/DDBJ databases">
        <title>Complete sequence of Frankia sp. EuI1c.</title>
        <authorList>
            <consortium name="US DOE Joint Genome Institute"/>
            <person name="Lucas S."/>
            <person name="Copeland A."/>
            <person name="Lapidus A."/>
            <person name="Cheng J.-F."/>
            <person name="Bruce D."/>
            <person name="Goodwin L."/>
            <person name="Pitluck S."/>
            <person name="Chertkov O."/>
            <person name="Detter J.C."/>
            <person name="Han C."/>
            <person name="Tapia R."/>
            <person name="Land M."/>
            <person name="Hauser L."/>
            <person name="Jeffries C."/>
            <person name="Kyrpides N."/>
            <person name="Ivanova N."/>
            <person name="Mikhailova N."/>
            <person name="Beauchemin N."/>
            <person name="Sen A."/>
            <person name="Sur S.A."/>
            <person name="Gtari M."/>
            <person name="Wall L."/>
            <person name="Tisa L."/>
            <person name="Woyke T."/>
        </authorList>
    </citation>
    <scope>NUCLEOTIDE SEQUENCE [LARGE SCALE GENOMIC DNA]</scope>
    <source>
        <strain evidence="7">DSM 45817 / CECT 9037 / EuI1c</strain>
    </source>
</reference>
<feature type="transmembrane region" description="Helical" evidence="5">
    <location>
        <begin position="70"/>
        <end position="90"/>
    </location>
</feature>
<dbReference type="EMBL" id="CP002299">
    <property type="protein sequence ID" value="ADP83697.1"/>
    <property type="molecule type" value="Genomic_DNA"/>
</dbReference>
<evidence type="ECO:0000313" key="7">
    <source>
        <dbReference type="Proteomes" id="UP000002484"/>
    </source>
</evidence>
<gene>
    <name evidence="6" type="ordered locus">FraEuI1c_5713</name>
</gene>
<dbReference type="STRING" id="298654.FraEuI1c_5713"/>
<keyword evidence="3 5" id="KW-1133">Transmembrane helix</keyword>
<dbReference type="InParanoid" id="E3IVP5"/>
<evidence type="ECO:0000256" key="5">
    <source>
        <dbReference type="SAM" id="Phobius"/>
    </source>
</evidence>
<dbReference type="Proteomes" id="UP000002484">
    <property type="component" value="Chromosome"/>
</dbReference>
<organism evidence="6 7">
    <name type="scientific">Pseudofrankia inefficax (strain DSM 45817 / CECT 9037 / DDB 130130 / EuI1c)</name>
    <name type="common">Frankia inefficax</name>
    <dbReference type="NCBI Taxonomy" id="298654"/>
    <lineage>
        <taxon>Bacteria</taxon>
        <taxon>Bacillati</taxon>
        <taxon>Actinomycetota</taxon>
        <taxon>Actinomycetes</taxon>
        <taxon>Frankiales</taxon>
        <taxon>Frankiaceae</taxon>
        <taxon>Pseudofrankia</taxon>
    </lineage>
</organism>
<keyword evidence="4 5" id="KW-0472">Membrane</keyword>
<evidence type="ECO:0000256" key="1">
    <source>
        <dbReference type="ARBA" id="ARBA00004141"/>
    </source>
</evidence>
<comment type="subcellular location">
    <subcellularLocation>
        <location evidence="1">Membrane</location>
        <topology evidence="1">Multi-pass membrane protein</topology>
    </subcellularLocation>
</comment>
<protein>
    <submittedName>
        <fullName evidence="6">Integral membrane protein</fullName>
    </submittedName>
</protein>
<proteinExistence type="predicted"/>
<keyword evidence="7" id="KW-1185">Reference proteome</keyword>
<dbReference type="AlphaFoldDB" id="E3IVP5"/>
<dbReference type="RefSeq" id="WP_013426815.1">
    <property type="nucleotide sequence ID" value="NC_014666.1"/>
</dbReference>
<feature type="transmembrane region" description="Helical" evidence="5">
    <location>
        <begin position="96"/>
        <end position="115"/>
    </location>
</feature>